<dbReference type="EMBL" id="LWAE01000001">
    <property type="protein sequence ID" value="KZL93805.1"/>
    <property type="molecule type" value="Genomic_DNA"/>
</dbReference>
<reference evidence="1 2" key="1">
    <citation type="submission" date="2016-04" db="EMBL/GenBank/DDBJ databases">
        <title>Genome sequence of Clostridium magnum DSM 2767.</title>
        <authorList>
            <person name="Poehlein A."/>
            <person name="Uhlig R."/>
            <person name="Fischer R."/>
            <person name="Bahl H."/>
            <person name="Daniel R."/>
        </authorList>
    </citation>
    <scope>NUCLEOTIDE SEQUENCE [LARGE SCALE GENOMIC DNA]</scope>
    <source>
        <strain evidence="1 2">DSM 2767</strain>
    </source>
</reference>
<organism evidence="1 2">
    <name type="scientific">Clostridium magnum DSM 2767</name>
    <dbReference type="NCBI Taxonomy" id="1121326"/>
    <lineage>
        <taxon>Bacteria</taxon>
        <taxon>Bacillati</taxon>
        <taxon>Bacillota</taxon>
        <taxon>Clostridia</taxon>
        <taxon>Eubacteriales</taxon>
        <taxon>Clostridiaceae</taxon>
        <taxon>Clostridium</taxon>
    </lineage>
</organism>
<sequence>MKIKDIVKEKQPQEFKVLNTKSNSNNYESESNSIKRLMEEGHVYRKVRGRVKQVR</sequence>
<gene>
    <name evidence="1" type="ORF">CLMAG_08560</name>
</gene>
<name>A0A162UEA0_9CLOT</name>
<keyword evidence="2" id="KW-1185">Reference proteome</keyword>
<dbReference type="AlphaFoldDB" id="A0A162UEA0"/>
<protein>
    <submittedName>
        <fullName evidence="1">Uncharacterized protein</fullName>
    </submittedName>
</protein>
<evidence type="ECO:0000313" key="2">
    <source>
        <dbReference type="Proteomes" id="UP000076603"/>
    </source>
</evidence>
<dbReference type="RefSeq" id="WP_161486927.1">
    <property type="nucleotide sequence ID" value="NZ_FQXL01000012.1"/>
</dbReference>
<dbReference type="Proteomes" id="UP000076603">
    <property type="component" value="Unassembled WGS sequence"/>
</dbReference>
<comment type="caution">
    <text evidence="1">The sequence shown here is derived from an EMBL/GenBank/DDBJ whole genome shotgun (WGS) entry which is preliminary data.</text>
</comment>
<proteinExistence type="predicted"/>
<accession>A0A162UEA0</accession>
<dbReference type="PATRIC" id="fig|1121326.3.peg.814"/>
<dbReference type="STRING" id="1121326.CLMAG_08560"/>
<evidence type="ECO:0000313" key="1">
    <source>
        <dbReference type="EMBL" id="KZL93805.1"/>
    </source>
</evidence>